<dbReference type="FunFam" id="3.40.50.300:FF:000134">
    <property type="entry name" value="Iron-enterobactin ABC transporter ATP-binding protein"/>
    <property type="match status" value="1"/>
</dbReference>
<comment type="subcellular location">
    <subcellularLocation>
        <location evidence="1">Cell membrane</location>
        <topology evidence="1">Peripheral membrane protein</topology>
    </subcellularLocation>
</comment>
<evidence type="ECO:0000256" key="6">
    <source>
        <dbReference type="ARBA" id="ARBA00022840"/>
    </source>
</evidence>
<dbReference type="AlphaFoldDB" id="A0A173YPQ0"/>
<dbReference type="eggNOG" id="COG1120">
    <property type="taxonomic scope" value="Bacteria"/>
</dbReference>
<dbReference type="Gene3D" id="3.40.50.300">
    <property type="entry name" value="P-loop containing nucleotide triphosphate hydrolases"/>
    <property type="match status" value="1"/>
</dbReference>
<dbReference type="InterPro" id="IPR027417">
    <property type="entry name" value="P-loop_NTPase"/>
</dbReference>
<dbReference type="GeneID" id="83710395"/>
<dbReference type="GO" id="GO:0016887">
    <property type="term" value="F:ATP hydrolysis activity"/>
    <property type="evidence" value="ECO:0007669"/>
    <property type="project" value="InterPro"/>
</dbReference>
<keyword evidence="2" id="KW-0813">Transport</keyword>
<dbReference type="GO" id="GO:0005524">
    <property type="term" value="F:ATP binding"/>
    <property type="evidence" value="ECO:0007669"/>
    <property type="project" value="UniProtKB-KW"/>
</dbReference>
<dbReference type="InterPro" id="IPR003593">
    <property type="entry name" value="AAA+_ATPase"/>
</dbReference>
<evidence type="ECO:0000313" key="11">
    <source>
        <dbReference type="EMBL" id="CUN66141.1"/>
    </source>
</evidence>
<reference evidence="11 12" key="1">
    <citation type="submission" date="2015-09" db="EMBL/GenBank/DDBJ databases">
        <authorList>
            <consortium name="Pathogen Informatics"/>
        </authorList>
    </citation>
    <scope>NUCLEOTIDE SEQUENCE [LARGE SCALE GENOMIC DNA]</scope>
    <source>
        <strain evidence="11 12">2789STDY5608828</strain>
    </source>
</reference>
<keyword evidence="12" id="KW-1185">Reference proteome</keyword>
<feature type="domain" description="ABC transporter" evidence="10">
    <location>
        <begin position="3"/>
        <end position="240"/>
    </location>
</feature>
<dbReference type="PROSITE" id="PS50893">
    <property type="entry name" value="ABC_TRANSPORTER_2"/>
    <property type="match status" value="1"/>
</dbReference>
<dbReference type="Pfam" id="PF00005">
    <property type="entry name" value="ABC_tran"/>
    <property type="match status" value="1"/>
</dbReference>
<dbReference type="RefSeq" id="WP_036375805.1">
    <property type="nucleotide sequence ID" value="NZ_CABIWZ010000005.1"/>
</dbReference>
<dbReference type="PROSITE" id="PS00211">
    <property type="entry name" value="ABC_TRANSPORTER_1"/>
    <property type="match status" value="1"/>
</dbReference>
<dbReference type="OrthoDB" id="9799337at2"/>
<dbReference type="EMBL" id="CYYU01000005">
    <property type="protein sequence ID" value="CUN66141.1"/>
    <property type="molecule type" value="Genomic_DNA"/>
</dbReference>
<dbReference type="STRING" id="187979.ERS852385_01029"/>
<dbReference type="InterPro" id="IPR017871">
    <property type="entry name" value="ABC_transporter-like_CS"/>
</dbReference>
<keyword evidence="4" id="KW-0410">Iron transport</keyword>
<dbReference type="SMART" id="SM00382">
    <property type="entry name" value="AAA"/>
    <property type="match status" value="1"/>
</dbReference>
<proteinExistence type="predicted"/>
<evidence type="ECO:0000313" key="12">
    <source>
        <dbReference type="Proteomes" id="UP000095546"/>
    </source>
</evidence>
<evidence type="ECO:0000259" key="10">
    <source>
        <dbReference type="PROSITE" id="PS50893"/>
    </source>
</evidence>
<organism evidence="11 12">
    <name type="scientific">Mitsuokella jalaludinii</name>
    <dbReference type="NCBI Taxonomy" id="187979"/>
    <lineage>
        <taxon>Bacteria</taxon>
        <taxon>Bacillati</taxon>
        <taxon>Bacillota</taxon>
        <taxon>Negativicutes</taxon>
        <taxon>Selenomonadales</taxon>
        <taxon>Selenomonadaceae</taxon>
        <taxon>Mitsuokella</taxon>
    </lineage>
</organism>
<dbReference type="CDD" id="cd03214">
    <property type="entry name" value="ABC_Iron-Siderophores_B12_Hemin"/>
    <property type="match status" value="1"/>
</dbReference>
<keyword evidence="7" id="KW-0408">Iron</keyword>
<accession>A0A173YPQ0</accession>
<evidence type="ECO:0000256" key="9">
    <source>
        <dbReference type="ARBA" id="ARBA00023136"/>
    </source>
</evidence>
<protein>
    <submittedName>
        <fullName evidence="11">Probable siderophore transport system ATP-binding protein YusV</fullName>
    </submittedName>
</protein>
<evidence type="ECO:0000256" key="1">
    <source>
        <dbReference type="ARBA" id="ARBA00004202"/>
    </source>
</evidence>
<keyword evidence="9" id="KW-0472">Membrane</keyword>
<dbReference type="GO" id="GO:0006826">
    <property type="term" value="P:iron ion transport"/>
    <property type="evidence" value="ECO:0007669"/>
    <property type="project" value="UniProtKB-KW"/>
</dbReference>
<name>A0A173YPQ0_9FIRM</name>
<evidence type="ECO:0000256" key="8">
    <source>
        <dbReference type="ARBA" id="ARBA00023065"/>
    </source>
</evidence>
<dbReference type="PANTHER" id="PTHR42771">
    <property type="entry name" value="IRON(3+)-HYDROXAMATE IMPORT ATP-BINDING PROTEIN FHUC"/>
    <property type="match status" value="1"/>
</dbReference>
<keyword evidence="6 11" id="KW-0067">ATP-binding</keyword>
<dbReference type="GO" id="GO:0005886">
    <property type="term" value="C:plasma membrane"/>
    <property type="evidence" value="ECO:0007669"/>
    <property type="project" value="UniProtKB-SubCell"/>
</dbReference>
<gene>
    <name evidence="11" type="primary">yusV_1</name>
    <name evidence="11" type="ORF">ERS852385_01029</name>
</gene>
<dbReference type="Proteomes" id="UP000095546">
    <property type="component" value="Unassembled WGS sequence"/>
</dbReference>
<evidence type="ECO:0000256" key="7">
    <source>
        <dbReference type="ARBA" id="ARBA00023004"/>
    </source>
</evidence>
<evidence type="ECO:0000256" key="4">
    <source>
        <dbReference type="ARBA" id="ARBA00022496"/>
    </source>
</evidence>
<dbReference type="InterPro" id="IPR051535">
    <property type="entry name" value="Siderophore_ABC-ATPase"/>
</dbReference>
<sequence length="275" mass="30726">MELSARHLKAGYDKNVIIENMNLDVPAHKVTALIGANGCGKSTLLKTLCRIQPPLGGEVLLDGRSIFSEDSRELAKKVAILPQNPMAPAGLTVRELVNYGRAPHRSRFFARTTQEDKRMVEWALQETDMTAFADRPVEALSGGQRQRAWIAMAIAQDTEILFLDEPTSFLDVAHQMDVLTLVRHLNTAYGKTIVMVIHEINEAARFADYLLAMRHGTLLYEGTPDEVFTREMLADVFGIDAELLRDPRTGRPYCIPYVNRERPAGSASKEEKAYA</sequence>
<evidence type="ECO:0000256" key="2">
    <source>
        <dbReference type="ARBA" id="ARBA00022448"/>
    </source>
</evidence>
<dbReference type="SUPFAM" id="SSF52540">
    <property type="entry name" value="P-loop containing nucleoside triphosphate hydrolases"/>
    <property type="match status" value="1"/>
</dbReference>
<evidence type="ECO:0000256" key="5">
    <source>
        <dbReference type="ARBA" id="ARBA00022741"/>
    </source>
</evidence>
<keyword evidence="5" id="KW-0547">Nucleotide-binding</keyword>
<dbReference type="InterPro" id="IPR003439">
    <property type="entry name" value="ABC_transporter-like_ATP-bd"/>
</dbReference>
<evidence type="ECO:0000256" key="3">
    <source>
        <dbReference type="ARBA" id="ARBA00022475"/>
    </source>
</evidence>
<keyword evidence="8" id="KW-0406">Ion transport</keyword>
<keyword evidence="3" id="KW-1003">Cell membrane</keyword>
<dbReference type="PANTHER" id="PTHR42771:SF2">
    <property type="entry name" value="IRON(3+)-HYDROXAMATE IMPORT ATP-BINDING PROTEIN FHUC"/>
    <property type="match status" value="1"/>
</dbReference>